<evidence type="ECO:0000256" key="4">
    <source>
        <dbReference type="ARBA" id="ARBA00023015"/>
    </source>
</evidence>
<dbReference type="STRING" id="630390.A0A180H0R2"/>
<sequence>MVRAHKGVLVTCDPAAKQLIEKLNDQPGHEVSEFGLVTPFIIQQLDETHLLVTHECVNALRKQLEAELEKNTFTLDTL</sequence>
<dbReference type="Proteomes" id="UP000005240">
    <property type="component" value="Unassembled WGS sequence"/>
</dbReference>
<reference evidence="10" key="4">
    <citation type="submission" date="2025-05" db="UniProtKB">
        <authorList>
            <consortium name="EnsemblFungi"/>
        </authorList>
    </citation>
    <scope>IDENTIFICATION</scope>
    <source>
        <strain evidence="10">isolate 1-1 / race 1 (BBBD)</strain>
    </source>
</reference>
<reference evidence="9" key="2">
    <citation type="submission" date="2016-05" db="EMBL/GenBank/DDBJ databases">
        <title>Comparative analysis highlights variable genome content of wheat rusts and divergence of the mating loci.</title>
        <authorList>
            <person name="Cuomo C.A."/>
            <person name="Bakkeren G."/>
            <person name="Szabo L."/>
            <person name="Khalil H."/>
            <person name="Joly D."/>
            <person name="Goldberg J."/>
            <person name="Young S."/>
            <person name="Zeng Q."/>
            <person name="Fellers J."/>
        </authorList>
    </citation>
    <scope>NUCLEOTIDE SEQUENCE [LARGE SCALE GENOMIC DNA]</scope>
    <source>
        <strain evidence="9">1-1 BBBD Race 1</strain>
    </source>
</reference>
<keyword evidence="4 8" id="KW-0805">Transcription regulation</keyword>
<evidence type="ECO:0000256" key="8">
    <source>
        <dbReference type="RuleBase" id="RU368032"/>
    </source>
</evidence>
<evidence type="ECO:0000313" key="10">
    <source>
        <dbReference type="EnsemblFungi" id="PTTG_25699-t43_1-p1"/>
    </source>
</evidence>
<dbReference type="GO" id="GO:0000439">
    <property type="term" value="C:transcription factor TFIIH core complex"/>
    <property type="evidence" value="ECO:0007669"/>
    <property type="project" value="UniProtKB-UniRule"/>
</dbReference>
<dbReference type="EnsemblFungi" id="PTTG_25699-t43_2">
    <property type="protein sequence ID" value="PTTG_25699-t43_2-p1"/>
    <property type="gene ID" value="PTTG_25699"/>
</dbReference>
<dbReference type="SMART" id="SM01395">
    <property type="entry name" value="Tbf5"/>
    <property type="match status" value="1"/>
</dbReference>
<evidence type="ECO:0000256" key="2">
    <source>
        <dbReference type="ARBA" id="ARBA00007470"/>
    </source>
</evidence>
<name>A0A180H0R2_PUCT1</name>
<comment type="subunit">
    <text evidence="8">Component of the 7-subunit TFIIH core complex.</text>
</comment>
<gene>
    <name evidence="9" type="ORF">PTTG_25699</name>
</gene>
<dbReference type="OrthoDB" id="354at2759"/>
<comment type="function">
    <text evidence="8">In NER, TFIIH acts by opening DNA around the lesion to allow the excision of the damaged oligonucleotide and its replacement by a new DNA fragment. In transcription, TFIIH has an essential role in transcription initiation. When the pre-initiation complex (PIC) has been established, TFIIH is required for promoter opening and promoter escape.</text>
</comment>
<dbReference type="GO" id="GO:0005675">
    <property type="term" value="C:transcription factor TFIIH holo complex"/>
    <property type="evidence" value="ECO:0007669"/>
    <property type="project" value="TreeGrafter"/>
</dbReference>
<dbReference type="PANTHER" id="PTHR28580:SF1">
    <property type="entry name" value="GENERAL TRANSCRIPTION FACTOR IIH SUBUNIT 5"/>
    <property type="match status" value="1"/>
</dbReference>
<evidence type="ECO:0000313" key="11">
    <source>
        <dbReference type="Proteomes" id="UP000005240"/>
    </source>
</evidence>
<dbReference type="AlphaFoldDB" id="A0A180H0R2"/>
<keyword evidence="7 8" id="KW-0539">Nucleus</keyword>
<keyword evidence="11" id="KW-1185">Reference proteome</keyword>
<dbReference type="FunFam" id="3.30.70.1220:FF:000001">
    <property type="entry name" value="General transcription factor IIH subunit 5"/>
    <property type="match status" value="1"/>
</dbReference>
<dbReference type="EMBL" id="ADAS02000008">
    <property type="protein sequence ID" value="OAV98199.1"/>
    <property type="molecule type" value="Genomic_DNA"/>
</dbReference>
<dbReference type="Pfam" id="PF06331">
    <property type="entry name" value="Tfb5"/>
    <property type="match status" value="1"/>
</dbReference>
<dbReference type="Gene3D" id="3.30.70.1220">
    <property type="entry name" value="TFB5-like"/>
    <property type="match status" value="1"/>
</dbReference>
<dbReference type="EMBL" id="ADAS02000008">
    <property type="protein sequence ID" value="OAV98198.1"/>
    <property type="molecule type" value="Genomic_DNA"/>
</dbReference>
<protein>
    <recommendedName>
        <fullName evidence="8">General transcription and DNA repair factor IIH subunit TFB5</fullName>
    </recommendedName>
</protein>
<keyword evidence="5 8" id="KW-0804">Transcription</keyword>
<keyword evidence="6 8" id="KW-0234">DNA repair</keyword>
<dbReference type="InterPro" id="IPR035935">
    <property type="entry name" value="TFB5-like_sf"/>
</dbReference>
<keyword evidence="3 8" id="KW-0227">DNA damage</keyword>
<comment type="similarity">
    <text evidence="2 8">Belongs to the TFB5 family.</text>
</comment>
<comment type="subcellular location">
    <subcellularLocation>
        <location evidence="1 8">Nucleus</location>
    </subcellularLocation>
</comment>
<dbReference type="InterPro" id="IPR009400">
    <property type="entry name" value="TFIIH_TTDA/Tfb5"/>
</dbReference>
<dbReference type="GO" id="GO:0006367">
    <property type="term" value="P:transcription initiation at RNA polymerase II promoter"/>
    <property type="evidence" value="ECO:0007669"/>
    <property type="project" value="UniProtKB-UniRule"/>
</dbReference>
<dbReference type="GO" id="GO:0006294">
    <property type="term" value="P:nucleotide-excision repair, preincision complex assembly"/>
    <property type="evidence" value="ECO:0007669"/>
    <property type="project" value="TreeGrafter"/>
</dbReference>
<proteinExistence type="inferred from homology"/>
<organism evidence="9">
    <name type="scientific">Puccinia triticina (isolate 1-1 / race 1 (BBBD))</name>
    <name type="common">Brown leaf rust fungus</name>
    <dbReference type="NCBI Taxonomy" id="630390"/>
    <lineage>
        <taxon>Eukaryota</taxon>
        <taxon>Fungi</taxon>
        <taxon>Dikarya</taxon>
        <taxon>Basidiomycota</taxon>
        <taxon>Pucciniomycotina</taxon>
        <taxon>Pucciniomycetes</taxon>
        <taxon>Pucciniales</taxon>
        <taxon>Pucciniaceae</taxon>
        <taxon>Puccinia</taxon>
    </lineage>
</organism>
<evidence type="ECO:0000256" key="5">
    <source>
        <dbReference type="ARBA" id="ARBA00023163"/>
    </source>
</evidence>
<accession>A0A180H0R2</accession>
<evidence type="ECO:0000256" key="7">
    <source>
        <dbReference type="ARBA" id="ARBA00023242"/>
    </source>
</evidence>
<evidence type="ECO:0000256" key="1">
    <source>
        <dbReference type="ARBA" id="ARBA00004123"/>
    </source>
</evidence>
<evidence type="ECO:0000256" key="3">
    <source>
        <dbReference type="ARBA" id="ARBA00022763"/>
    </source>
</evidence>
<evidence type="ECO:0000313" key="9">
    <source>
        <dbReference type="EMBL" id="OAV98198.1"/>
    </source>
</evidence>
<dbReference type="PANTHER" id="PTHR28580">
    <property type="entry name" value="GENERAL TRANSCRIPTION FACTOR IIH SUBUNIT 5"/>
    <property type="match status" value="1"/>
</dbReference>
<dbReference type="SUPFAM" id="SSF142897">
    <property type="entry name" value="TFB5-like"/>
    <property type="match status" value="1"/>
</dbReference>
<evidence type="ECO:0000256" key="6">
    <source>
        <dbReference type="ARBA" id="ARBA00023204"/>
    </source>
</evidence>
<reference evidence="10 11" key="3">
    <citation type="journal article" date="2017" name="G3 (Bethesda)">
        <title>Comparative analysis highlights variable genome content of wheat rusts and divergence of the mating loci.</title>
        <authorList>
            <person name="Cuomo C.A."/>
            <person name="Bakkeren G."/>
            <person name="Khalil H.B."/>
            <person name="Panwar V."/>
            <person name="Joly D."/>
            <person name="Linning R."/>
            <person name="Sakthikumar S."/>
            <person name="Song X."/>
            <person name="Adiconis X."/>
            <person name="Fan L."/>
            <person name="Goldberg J.M."/>
            <person name="Levin J.Z."/>
            <person name="Young S."/>
            <person name="Zeng Q."/>
            <person name="Anikster Y."/>
            <person name="Bruce M."/>
            <person name="Wang M."/>
            <person name="Yin C."/>
            <person name="McCallum B."/>
            <person name="Szabo L.J."/>
            <person name="Hulbert S."/>
            <person name="Chen X."/>
            <person name="Fellers J.P."/>
        </authorList>
    </citation>
    <scope>NUCLEOTIDE SEQUENCE</scope>
    <source>
        <strain evidence="10">isolate 1-1 / race 1 (BBBD)</strain>
        <strain evidence="11">Isolate 1-1 / race 1 (BBBD)</strain>
    </source>
</reference>
<dbReference type="EnsemblFungi" id="PTTG_25699-t43_1">
    <property type="protein sequence ID" value="PTTG_25699-t43_1-p1"/>
    <property type="gene ID" value="PTTG_25699"/>
</dbReference>
<reference evidence="9" key="1">
    <citation type="submission" date="2009-11" db="EMBL/GenBank/DDBJ databases">
        <authorList>
            <consortium name="The Broad Institute Genome Sequencing Platform"/>
            <person name="Ward D."/>
            <person name="Feldgarden M."/>
            <person name="Earl A."/>
            <person name="Young S.K."/>
            <person name="Zeng Q."/>
            <person name="Koehrsen M."/>
            <person name="Alvarado L."/>
            <person name="Berlin A."/>
            <person name="Bochicchio J."/>
            <person name="Borenstein D."/>
            <person name="Chapman S.B."/>
            <person name="Chen Z."/>
            <person name="Engels R."/>
            <person name="Freedman E."/>
            <person name="Gellesch M."/>
            <person name="Goldberg J."/>
            <person name="Griggs A."/>
            <person name="Gujja S."/>
            <person name="Heilman E."/>
            <person name="Heiman D."/>
            <person name="Hepburn T."/>
            <person name="Howarth C."/>
            <person name="Jen D."/>
            <person name="Larson L."/>
            <person name="Lewis B."/>
            <person name="Mehta T."/>
            <person name="Park D."/>
            <person name="Pearson M."/>
            <person name="Roberts A."/>
            <person name="Saif S."/>
            <person name="Shea T."/>
            <person name="Shenoy N."/>
            <person name="Sisk P."/>
            <person name="Stolte C."/>
            <person name="Sykes S."/>
            <person name="Thomson T."/>
            <person name="Walk T."/>
            <person name="White J."/>
            <person name="Yandava C."/>
            <person name="Izard J."/>
            <person name="Baranova O.V."/>
            <person name="Blanton J.M."/>
            <person name="Tanner A.C."/>
            <person name="Dewhirst F.E."/>
            <person name="Haas B."/>
            <person name="Nusbaum C."/>
            <person name="Birren B."/>
        </authorList>
    </citation>
    <scope>NUCLEOTIDE SEQUENCE [LARGE SCALE GENOMIC DNA]</scope>
    <source>
        <strain evidence="9">1-1 BBBD Race 1</strain>
    </source>
</reference>
<dbReference type="VEuPathDB" id="FungiDB:PTTG_25699"/>